<gene>
    <name evidence="2" type="ORF">LQ564_08225</name>
</gene>
<keyword evidence="1" id="KW-0812">Transmembrane</keyword>
<keyword evidence="1" id="KW-1133">Transmembrane helix</keyword>
<dbReference type="RefSeq" id="WP_231057623.1">
    <property type="nucleotide sequence ID" value="NZ_JAJNOC010000002.1"/>
</dbReference>
<protein>
    <submittedName>
        <fullName evidence="2">Membrane-associated phospholipid phosphatase</fullName>
    </submittedName>
</protein>
<name>A0ABS8Q5R5_9BURK</name>
<feature type="transmembrane region" description="Helical" evidence="1">
    <location>
        <begin position="72"/>
        <end position="91"/>
    </location>
</feature>
<feature type="transmembrane region" description="Helical" evidence="1">
    <location>
        <begin position="103"/>
        <end position="122"/>
    </location>
</feature>
<dbReference type="Proteomes" id="UP001179361">
    <property type="component" value="Unassembled WGS sequence"/>
</dbReference>
<evidence type="ECO:0000313" key="3">
    <source>
        <dbReference type="Proteomes" id="UP001179361"/>
    </source>
</evidence>
<reference evidence="2" key="1">
    <citation type="submission" date="2021-11" db="EMBL/GenBank/DDBJ databases">
        <title>The complete genome of Massilia sp sp. G4R7.</title>
        <authorList>
            <person name="Liu L."/>
            <person name="Yue J."/>
            <person name="Yuan J."/>
            <person name="Yang F."/>
            <person name="Li L."/>
        </authorList>
    </citation>
    <scope>NUCLEOTIDE SEQUENCE</scope>
    <source>
        <strain evidence="2">G4R7</strain>
    </source>
</reference>
<keyword evidence="1" id="KW-0472">Membrane</keyword>
<evidence type="ECO:0000313" key="2">
    <source>
        <dbReference type="EMBL" id="MCD2516301.1"/>
    </source>
</evidence>
<accession>A0ABS8Q5R5</accession>
<dbReference type="EMBL" id="JAJNOC010000002">
    <property type="protein sequence ID" value="MCD2516301.1"/>
    <property type="molecule type" value="Genomic_DNA"/>
</dbReference>
<keyword evidence="3" id="KW-1185">Reference proteome</keyword>
<feature type="transmembrane region" description="Helical" evidence="1">
    <location>
        <begin position="6"/>
        <end position="29"/>
    </location>
</feature>
<proteinExistence type="predicted"/>
<comment type="caution">
    <text evidence="2">The sequence shown here is derived from an EMBL/GenBank/DDBJ whole genome shotgun (WGS) entry which is preliminary data.</text>
</comment>
<evidence type="ECO:0000256" key="1">
    <source>
        <dbReference type="SAM" id="Phobius"/>
    </source>
</evidence>
<feature type="transmembrane region" description="Helical" evidence="1">
    <location>
        <begin position="36"/>
        <end position="60"/>
    </location>
</feature>
<sequence>MLSWMQIIDIGHTAVMVPLAGAIAAWLVLGRAWKLAAWWCLIFATGLGIVAASKIAYLGWGMQIPALGFKALSGHAWRATAVLPVLFWVVLQDAPARWRMRGALLGVLLGAALAGLLVVFGFHTASEVIPSFALGIGAGLAFLRAAACVPAPAIRPWVVPLSLASFVLIFSLKPSSISPRLVDVALFFSGREEPYRWKDGSKLPLPHKQHKSC</sequence>
<organism evidence="2 3">
    <name type="scientific">Massilia phyllostachyos</name>
    <dbReference type="NCBI Taxonomy" id="2898585"/>
    <lineage>
        <taxon>Bacteria</taxon>
        <taxon>Pseudomonadati</taxon>
        <taxon>Pseudomonadota</taxon>
        <taxon>Betaproteobacteria</taxon>
        <taxon>Burkholderiales</taxon>
        <taxon>Oxalobacteraceae</taxon>
        <taxon>Telluria group</taxon>
        <taxon>Massilia</taxon>
    </lineage>
</organism>